<dbReference type="EMBL" id="JBBUTF010000019">
    <property type="protein sequence ID" value="MEK8028105.1"/>
    <property type="molecule type" value="Genomic_DNA"/>
</dbReference>
<keyword evidence="11" id="KW-1185">Reference proteome</keyword>
<dbReference type="InterPro" id="IPR050428">
    <property type="entry name" value="TCS_sensor_his_kinase"/>
</dbReference>
<evidence type="ECO:0000256" key="4">
    <source>
        <dbReference type="ARBA" id="ARBA00022679"/>
    </source>
</evidence>
<evidence type="ECO:0000313" key="10">
    <source>
        <dbReference type="EMBL" id="MEK8028105.1"/>
    </source>
</evidence>
<evidence type="ECO:0000259" key="9">
    <source>
        <dbReference type="SMART" id="SM00388"/>
    </source>
</evidence>
<dbReference type="SUPFAM" id="SSF55874">
    <property type="entry name" value="ATPase domain of HSP90 chaperone/DNA topoisomerase II/histidine kinase"/>
    <property type="match status" value="1"/>
</dbReference>
<keyword evidence="5 10" id="KW-0418">Kinase</keyword>
<sequence>MKPGPRPRGTTSIRRRVGLSVLAATLAGGVLTTGVVWLVVRIETHELLDQGLRESAALLAPAMLSATTDTAPPWTVRPHRDGRHLAWQLIDVADGGIRRQSRHAPAGPMLPPARLQTLAPPQTAAAGDAPLVEPGQPSDSSDGRWRVVALPLPLARPAWLLVAHSEAERREVVREAVRPVLLTLLAGAGLLALLCALLVRRELRPLQRLSQDVHDYDPLRPDTAPQPTGRTELQPIAEAVSALGQRLARRIHGERAFGAHAAHALRTPLAGLDTQLALALRELPADQQARVRAARQATQRLIRVSQALLTMLRAGSEPRRQRQPLDDLVALLDPQPAVVLPPGPLLEGDPDLLAAVLLNAHDNARRHGARQLTITITHRAEPGSDTPWQELTLRDDGRGCDAATRARLRAGLAGIEFTDDPAEAAGGAGQAAGQPAGRSSGNPQGRPHDSLSGRHLPPPLDGLGLPLADLVARGHGGRLSLPDDSPADSSEDRPGFTLVLAWPLPAPAPPATADDAPESTR</sequence>
<dbReference type="InterPro" id="IPR036890">
    <property type="entry name" value="HATPase_C_sf"/>
</dbReference>
<evidence type="ECO:0000313" key="11">
    <source>
        <dbReference type="Proteomes" id="UP001368500"/>
    </source>
</evidence>
<feature type="compositionally biased region" description="Low complexity" evidence="6">
    <location>
        <begin position="479"/>
        <end position="488"/>
    </location>
</feature>
<proteinExistence type="predicted"/>
<dbReference type="PANTHER" id="PTHR45436">
    <property type="entry name" value="SENSOR HISTIDINE KINASE YKOH"/>
    <property type="match status" value="1"/>
</dbReference>
<dbReference type="PANTHER" id="PTHR45436:SF5">
    <property type="entry name" value="SENSOR HISTIDINE KINASE TRCS"/>
    <property type="match status" value="1"/>
</dbReference>
<accession>A0ABU9BDV5</accession>
<dbReference type="Gene3D" id="1.10.287.130">
    <property type="match status" value="1"/>
</dbReference>
<dbReference type="InterPro" id="IPR036097">
    <property type="entry name" value="HisK_dim/P_sf"/>
</dbReference>
<dbReference type="SMART" id="SM00388">
    <property type="entry name" value="HisKA"/>
    <property type="match status" value="1"/>
</dbReference>
<feature type="domain" description="Signal transduction histidine kinase dimerisation/phosphoacceptor" evidence="9">
    <location>
        <begin position="253"/>
        <end position="317"/>
    </location>
</feature>
<dbReference type="SUPFAM" id="SSF47384">
    <property type="entry name" value="Homodimeric domain of signal transducing histidine kinase"/>
    <property type="match status" value="1"/>
</dbReference>
<feature type="region of interest" description="Disordered" evidence="6">
    <location>
        <begin position="420"/>
        <end position="521"/>
    </location>
</feature>
<keyword evidence="7" id="KW-0812">Transmembrane</keyword>
<comment type="catalytic activity">
    <reaction evidence="1">
        <text>ATP + protein L-histidine = ADP + protein N-phospho-L-histidine.</text>
        <dbReference type="EC" id="2.7.13.3"/>
    </reaction>
</comment>
<evidence type="ECO:0000256" key="5">
    <source>
        <dbReference type="ARBA" id="ARBA00022777"/>
    </source>
</evidence>
<protein>
    <recommendedName>
        <fullName evidence="2">histidine kinase</fullName>
        <ecNumber evidence="2">2.7.13.3</ecNumber>
    </recommendedName>
</protein>
<evidence type="ECO:0000259" key="8">
    <source>
        <dbReference type="SMART" id="SM00387"/>
    </source>
</evidence>
<name>A0ABU9BDV5_9BURK</name>
<dbReference type="RefSeq" id="WP_341375888.1">
    <property type="nucleotide sequence ID" value="NZ_JBBUTF010000019.1"/>
</dbReference>
<dbReference type="Pfam" id="PF00512">
    <property type="entry name" value="HisKA"/>
    <property type="match status" value="1"/>
</dbReference>
<dbReference type="SMART" id="SM00387">
    <property type="entry name" value="HATPase_c"/>
    <property type="match status" value="1"/>
</dbReference>
<evidence type="ECO:0000256" key="2">
    <source>
        <dbReference type="ARBA" id="ARBA00012438"/>
    </source>
</evidence>
<feature type="transmembrane region" description="Helical" evidence="7">
    <location>
        <begin position="21"/>
        <end position="40"/>
    </location>
</feature>
<keyword evidence="7" id="KW-0472">Membrane</keyword>
<dbReference type="InterPro" id="IPR003661">
    <property type="entry name" value="HisK_dim/P_dom"/>
</dbReference>
<gene>
    <name evidence="10" type="ORF">AACH11_19255</name>
</gene>
<keyword evidence="3" id="KW-0597">Phosphoprotein</keyword>
<reference evidence="10 11" key="1">
    <citation type="submission" date="2024-04" db="EMBL/GenBank/DDBJ databases">
        <title>Novel species of the genus Ideonella isolated from streams.</title>
        <authorList>
            <person name="Lu H."/>
        </authorList>
    </citation>
    <scope>NUCLEOTIDE SEQUENCE [LARGE SCALE GENOMIC DNA]</scope>
    <source>
        <strain evidence="10 11">BYS139W</strain>
    </source>
</reference>
<dbReference type="Proteomes" id="UP001368500">
    <property type="component" value="Unassembled WGS sequence"/>
</dbReference>
<evidence type="ECO:0000256" key="1">
    <source>
        <dbReference type="ARBA" id="ARBA00000085"/>
    </source>
</evidence>
<organism evidence="10 11">
    <name type="scientific">Pseudaquabacterium rugosum</name>
    <dbReference type="NCBI Taxonomy" id="2984194"/>
    <lineage>
        <taxon>Bacteria</taxon>
        <taxon>Pseudomonadati</taxon>
        <taxon>Pseudomonadota</taxon>
        <taxon>Betaproteobacteria</taxon>
        <taxon>Burkholderiales</taxon>
        <taxon>Sphaerotilaceae</taxon>
        <taxon>Pseudaquabacterium</taxon>
    </lineage>
</organism>
<keyword evidence="7" id="KW-1133">Transmembrane helix</keyword>
<comment type="caution">
    <text evidence="10">The sequence shown here is derived from an EMBL/GenBank/DDBJ whole genome shotgun (WGS) entry which is preliminary data.</text>
</comment>
<feature type="domain" description="Histidine kinase/HSP90-like ATPase" evidence="8">
    <location>
        <begin position="348"/>
        <end position="506"/>
    </location>
</feature>
<dbReference type="EC" id="2.7.13.3" evidence="2"/>
<dbReference type="Pfam" id="PF02518">
    <property type="entry name" value="HATPase_c"/>
    <property type="match status" value="1"/>
</dbReference>
<evidence type="ECO:0000256" key="6">
    <source>
        <dbReference type="SAM" id="MobiDB-lite"/>
    </source>
</evidence>
<dbReference type="InterPro" id="IPR003594">
    <property type="entry name" value="HATPase_dom"/>
</dbReference>
<dbReference type="Gene3D" id="3.30.565.10">
    <property type="entry name" value="Histidine kinase-like ATPase, C-terminal domain"/>
    <property type="match status" value="1"/>
</dbReference>
<evidence type="ECO:0000256" key="3">
    <source>
        <dbReference type="ARBA" id="ARBA00022553"/>
    </source>
</evidence>
<keyword evidence="4" id="KW-0808">Transferase</keyword>
<feature type="compositionally biased region" description="Low complexity" evidence="6">
    <location>
        <begin position="461"/>
        <end position="470"/>
    </location>
</feature>
<dbReference type="GO" id="GO:0016301">
    <property type="term" value="F:kinase activity"/>
    <property type="evidence" value="ECO:0007669"/>
    <property type="project" value="UniProtKB-KW"/>
</dbReference>
<dbReference type="CDD" id="cd00082">
    <property type="entry name" value="HisKA"/>
    <property type="match status" value="1"/>
</dbReference>
<evidence type="ECO:0000256" key="7">
    <source>
        <dbReference type="SAM" id="Phobius"/>
    </source>
</evidence>